<evidence type="ECO:0000313" key="3">
    <source>
        <dbReference type="Proteomes" id="UP001175226"/>
    </source>
</evidence>
<dbReference type="AlphaFoldDB" id="A0AA39MDX6"/>
<organism evidence="2 3">
    <name type="scientific">Armillaria borealis</name>
    <dbReference type="NCBI Taxonomy" id="47425"/>
    <lineage>
        <taxon>Eukaryota</taxon>
        <taxon>Fungi</taxon>
        <taxon>Dikarya</taxon>
        <taxon>Basidiomycota</taxon>
        <taxon>Agaricomycotina</taxon>
        <taxon>Agaricomycetes</taxon>
        <taxon>Agaricomycetidae</taxon>
        <taxon>Agaricales</taxon>
        <taxon>Marasmiineae</taxon>
        <taxon>Physalacriaceae</taxon>
        <taxon>Armillaria</taxon>
    </lineage>
</organism>
<accession>A0AA39MDX6</accession>
<name>A0AA39MDX6_9AGAR</name>
<gene>
    <name evidence="2" type="ORF">EV421DRAFT_1744684</name>
</gene>
<dbReference type="EMBL" id="JAUEPT010000183">
    <property type="protein sequence ID" value="KAK0429965.1"/>
    <property type="molecule type" value="Genomic_DNA"/>
</dbReference>
<reference evidence="2" key="1">
    <citation type="submission" date="2023-06" db="EMBL/GenBank/DDBJ databases">
        <authorList>
            <consortium name="Lawrence Berkeley National Laboratory"/>
            <person name="Ahrendt S."/>
            <person name="Sahu N."/>
            <person name="Indic B."/>
            <person name="Wong-Bajracharya J."/>
            <person name="Merenyi Z."/>
            <person name="Ke H.-M."/>
            <person name="Monk M."/>
            <person name="Kocsube S."/>
            <person name="Drula E."/>
            <person name="Lipzen A."/>
            <person name="Balint B."/>
            <person name="Henrissat B."/>
            <person name="Andreopoulos B."/>
            <person name="Martin F.M."/>
            <person name="Harder C.B."/>
            <person name="Rigling D."/>
            <person name="Ford K.L."/>
            <person name="Foster G.D."/>
            <person name="Pangilinan J."/>
            <person name="Papanicolaou A."/>
            <person name="Barry K."/>
            <person name="LaButti K."/>
            <person name="Viragh M."/>
            <person name="Koriabine M."/>
            <person name="Yan M."/>
            <person name="Riley R."/>
            <person name="Champramary S."/>
            <person name="Plett K.L."/>
            <person name="Tsai I.J."/>
            <person name="Slot J."/>
            <person name="Sipos G."/>
            <person name="Plett J."/>
            <person name="Nagy L.G."/>
            <person name="Grigoriev I.V."/>
        </authorList>
    </citation>
    <scope>NUCLEOTIDE SEQUENCE</scope>
    <source>
        <strain evidence="2">FPL87.14</strain>
    </source>
</reference>
<evidence type="ECO:0000313" key="2">
    <source>
        <dbReference type="EMBL" id="KAK0429965.1"/>
    </source>
</evidence>
<protein>
    <submittedName>
        <fullName evidence="2">Uncharacterized protein</fullName>
    </submittedName>
</protein>
<feature type="compositionally biased region" description="Polar residues" evidence="1">
    <location>
        <begin position="112"/>
        <end position="121"/>
    </location>
</feature>
<feature type="compositionally biased region" description="Basic and acidic residues" evidence="1">
    <location>
        <begin position="89"/>
        <end position="98"/>
    </location>
</feature>
<keyword evidence="3" id="KW-1185">Reference proteome</keyword>
<evidence type="ECO:0000256" key="1">
    <source>
        <dbReference type="SAM" id="MobiDB-lite"/>
    </source>
</evidence>
<comment type="caution">
    <text evidence="2">The sequence shown here is derived from an EMBL/GenBank/DDBJ whole genome shotgun (WGS) entry which is preliminary data.</text>
</comment>
<feature type="region of interest" description="Disordered" evidence="1">
    <location>
        <begin position="82"/>
        <end position="123"/>
    </location>
</feature>
<proteinExistence type="predicted"/>
<dbReference type="Proteomes" id="UP001175226">
    <property type="component" value="Unassembled WGS sequence"/>
</dbReference>
<sequence length="330" mass="35838">MPMGRRTTLLVSANDDDVGYGSFPVEFVVTSSLLCEIALGLQWLSFFHALNIRGMSTPGMTSQSSNPYSHLYSSGGVVASGPAPLATDASRHNHEKPGKPRAPSGTYASGPVTPSGTNASGPISPLGNYASGPNLSNARPFTRALTVARDVVLGDLGEGACVSSAKCSNVTDKDYSACNIVRGSYTTPEAFVVDLIDVILSHCAESIAFPYDRLAVILESVGFDTRVTLGLYPHEAILRLMLHWRHESLPKAALLAFCENHQVRVPLSALVDDIRHHRLQSVPDSEEHEIETDVSYRVRLLESLQKRALMRIMRRLRQFGSTGLIFQVMS</sequence>